<comment type="caution">
    <text evidence="2">The sequence shown here is derived from an EMBL/GenBank/DDBJ whole genome shotgun (WGS) entry which is preliminary data.</text>
</comment>
<dbReference type="PROSITE" id="PS51257">
    <property type="entry name" value="PROKAR_LIPOPROTEIN"/>
    <property type="match status" value="1"/>
</dbReference>
<proteinExistence type="predicted"/>
<protein>
    <submittedName>
        <fullName evidence="2">DUF885 domain-containing protein</fullName>
    </submittedName>
</protein>
<sequence length="618" mass="69392">MKNTSFLAKTKISLIAMSVAVSLVGCSANTYQAASPAGALNLTSTEMAQKTEAEKVQLLTDQFFDESMQRNPIYATFVGVHDYNDKFGDPINQKSLAEGLAFEQKYLQAINKIEPSKLSGQALLSYEIFKRAREMAIKSYQFDVHLIPISQMGGVHSFFAMLGSGSSAQPFNTEQDYRNFMSRAEGFSIFMDSVISAMREGIEKGMVHPKPIAEKLIPQLSAHVVDDVTQSVFFAPLVSLDDNENIAEKSKAQLKQDYVKMIEQVIVPAYAKVHDFIKNEYVPNARMTVGLSALPNGKKWYEYQIETNTTLPLTAEEIHQFGLDEVARILAEMRKVKQTVGFDGDLQAFFEHLRTDDQFFFDSEQALIDGYTQVKDKINSRLPMLFEVFPKADYVVKAVEPYRAASSAAASYMAPAPDGSRPGVFYINTRDLRAQPKYSLETLSIHEAAPGHHFQIAIQQEVEGLPRFRKFGGYTVFSEGWALYAESLGKELGLFTDPYMWYGRLNDEQLRAMRLVVDTGLHAFGWSREKAIAYMNENSSMALSDIVAEVERYISMPGQALGYKTGERHIRMLRNKAKAALGDKFDVKKFHTQILIDGALPMPILEAKIDRWIASLQS</sequence>
<dbReference type="PANTHER" id="PTHR33361:SF16">
    <property type="entry name" value="DUF885 DOMAIN-CONTAINING PROTEIN"/>
    <property type="match status" value="1"/>
</dbReference>
<name>A0ABP3X0T2_9ALTE</name>
<feature type="chain" id="PRO_5047083002" evidence="1">
    <location>
        <begin position="34"/>
        <end position="618"/>
    </location>
</feature>
<reference evidence="3" key="1">
    <citation type="journal article" date="2019" name="Int. J. Syst. Evol. Microbiol.">
        <title>The Global Catalogue of Microorganisms (GCM) 10K type strain sequencing project: providing services to taxonomists for standard genome sequencing and annotation.</title>
        <authorList>
            <consortium name="The Broad Institute Genomics Platform"/>
            <consortium name="The Broad Institute Genome Sequencing Center for Infectious Disease"/>
            <person name="Wu L."/>
            <person name="Ma J."/>
        </authorList>
    </citation>
    <scope>NUCLEOTIDE SEQUENCE [LARGE SCALE GENOMIC DNA]</scope>
    <source>
        <strain evidence="3">JCM 15896</strain>
    </source>
</reference>
<keyword evidence="3" id="KW-1185">Reference proteome</keyword>
<keyword evidence="1" id="KW-0732">Signal</keyword>
<evidence type="ECO:0000313" key="2">
    <source>
        <dbReference type="EMBL" id="GAA0857542.1"/>
    </source>
</evidence>
<dbReference type="Pfam" id="PF05960">
    <property type="entry name" value="DUF885"/>
    <property type="match status" value="1"/>
</dbReference>
<organism evidence="2 3">
    <name type="scientific">Aliiglaciecola litoralis</name>
    <dbReference type="NCBI Taxonomy" id="582857"/>
    <lineage>
        <taxon>Bacteria</taxon>
        <taxon>Pseudomonadati</taxon>
        <taxon>Pseudomonadota</taxon>
        <taxon>Gammaproteobacteria</taxon>
        <taxon>Alteromonadales</taxon>
        <taxon>Alteromonadaceae</taxon>
        <taxon>Aliiglaciecola</taxon>
    </lineage>
</organism>
<evidence type="ECO:0000256" key="1">
    <source>
        <dbReference type="SAM" id="SignalP"/>
    </source>
</evidence>
<dbReference type="RefSeq" id="WP_343860228.1">
    <property type="nucleotide sequence ID" value="NZ_BAAAFD010000006.1"/>
</dbReference>
<evidence type="ECO:0000313" key="3">
    <source>
        <dbReference type="Proteomes" id="UP001500359"/>
    </source>
</evidence>
<dbReference type="InterPro" id="IPR010281">
    <property type="entry name" value="DUF885"/>
</dbReference>
<gene>
    <name evidence="2" type="ORF">GCM10009114_23740</name>
</gene>
<dbReference type="EMBL" id="BAAAFD010000006">
    <property type="protein sequence ID" value="GAA0857542.1"/>
    <property type="molecule type" value="Genomic_DNA"/>
</dbReference>
<accession>A0ABP3X0T2</accession>
<dbReference type="PANTHER" id="PTHR33361">
    <property type="entry name" value="GLR0591 PROTEIN"/>
    <property type="match status" value="1"/>
</dbReference>
<feature type="signal peptide" evidence="1">
    <location>
        <begin position="1"/>
        <end position="33"/>
    </location>
</feature>
<dbReference type="Proteomes" id="UP001500359">
    <property type="component" value="Unassembled WGS sequence"/>
</dbReference>